<dbReference type="InterPro" id="IPR053147">
    <property type="entry name" value="Hsp_HslJ-like"/>
</dbReference>
<evidence type="ECO:0000256" key="1">
    <source>
        <dbReference type="SAM" id="SignalP"/>
    </source>
</evidence>
<evidence type="ECO:0000313" key="3">
    <source>
        <dbReference type="EMBL" id="SMX53898.1"/>
    </source>
</evidence>
<dbReference type="AlphaFoldDB" id="A0A1Y6K4U8"/>
<reference evidence="4" key="1">
    <citation type="submission" date="2017-05" db="EMBL/GenBank/DDBJ databases">
        <authorList>
            <person name="Kirkegaard R."/>
            <person name="Mcilroy J S."/>
        </authorList>
    </citation>
    <scope>NUCLEOTIDE SEQUENCE [LARGE SCALE GENOMIC DNA]</scope>
</reference>
<dbReference type="EMBL" id="LT859958">
    <property type="protein sequence ID" value="SMX53898.1"/>
    <property type="molecule type" value="Genomic_DNA"/>
</dbReference>
<feature type="domain" description="DUF306" evidence="2">
    <location>
        <begin position="272"/>
        <end position="370"/>
    </location>
</feature>
<feature type="signal peptide" evidence="1">
    <location>
        <begin position="1"/>
        <end position="28"/>
    </location>
</feature>
<accession>A0A1Y6K4U8</accession>
<keyword evidence="4" id="KW-1185">Reference proteome</keyword>
<dbReference type="InterPro" id="IPR005184">
    <property type="entry name" value="DUF306_Meta_HslJ"/>
</dbReference>
<evidence type="ECO:0000259" key="2">
    <source>
        <dbReference type="Pfam" id="PF03724"/>
    </source>
</evidence>
<dbReference type="RefSeq" id="WP_087861805.1">
    <property type="nucleotide sequence ID" value="NZ_LT859958.1"/>
</dbReference>
<dbReference type="InterPro" id="IPR038670">
    <property type="entry name" value="HslJ-like_sf"/>
</dbReference>
<dbReference type="PROSITE" id="PS51257">
    <property type="entry name" value="PROKAR_LIPOPROTEIN"/>
    <property type="match status" value="1"/>
</dbReference>
<evidence type="ECO:0000313" key="4">
    <source>
        <dbReference type="Proteomes" id="UP000195514"/>
    </source>
</evidence>
<dbReference type="Proteomes" id="UP000195514">
    <property type="component" value="Chromosome I"/>
</dbReference>
<protein>
    <recommendedName>
        <fullName evidence="2">DUF306 domain-containing protein</fullName>
    </recommendedName>
</protein>
<feature type="domain" description="DUF306" evidence="2">
    <location>
        <begin position="37"/>
        <end position="142"/>
    </location>
</feature>
<dbReference type="Gene3D" id="2.40.128.270">
    <property type="match status" value="3"/>
</dbReference>
<dbReference type="PANTHER" id="PTHR35535:SF2">
    <property type="entry name" value="DUF306 DOMAIN-CONTAINING PROTEIN"/>
    <property type="match status" value="1"/>
</dbReference>
<organism evidence="3 4">
    <name type="scientific">Candidatus Brevifilum fermentans</name>
    <dbReference type="NCBI Taxonomy" id="1986204"/>
    <lineage>
        <taxon>Bacteria</taxon>
        <taxon>Bacillati</taxon>
        <taxon>Chloroflexota</taxon>
        <taxon>Anaerolineae</taxon>
        <taxon>Anaerolineales</taxon>
        <taxon>Anaerolineaceae</taxon>
        <taxon>Candidatus Brevifilum</taxon>
    </lineage>
</organism>
<gene>
    <name evidence="3" type="ORF">CFX1CAM_0833</name>
</gene>
<keyword evidence="1" id="KW-0732">Signal</keyword>
<name>A0A1Y6K4U8_9CHLR</name>
<feature type="domain" description="DUF306" evidence="2">
    <location>
        <begin position="159"/>
        <end position="266"/>
    </location>
</feature>
<sequence length="378" mass="41490">MNTKQFQKTMITILIAATLLAACAPAGAGKKTISLEQLYSGTWHLVAYGYKDKTENVTPGLNTFIDFQPDGSLSGNAGCNNFFGSYKVSEKGRFSLVEPAGSTLMYCEGFMDEETAFMGALQSAKSFYFNENNQLVIKFKKSAEGFDYMLFENKQPPALLGTNWVLSSLVTPEGDVEIPSENAPLLNLSEDSGMTGYGGCNNIFSDYVAKDEKISFGPIASTRMYCEGLMELEGSFMRALDTVTQYKIIDNQLVLSDENLTTVLTFSASEFTLINTQWRLQSLNGEVIPADIEVTLTLSDEDAVFGIAGCNNYSGTYAVDADRLTVNILAVTAMYCEPSMAIEEAFIAAMQDELTFQIDNNRLTLSSKNNTLFFLAEE</sequence>
<proteinExistence type="predicted"/>
<feature type="chain" id="PRO_5012418767" description="DUF306 domain-containing protein" evidence="1">
    <location>
        <begin position="29"/>
        <end position="378"/>
    </location>
</feature>
<dbReference type="PANTHER" id="PTHR35535">
    <property type="entry name" value="HEAT SHOCK PROTEIN HSLJ"/>
    <property type="match status" value="1"/>
</dbReference>
<dbReference type="KEGG" id="abat:CFX1CAM_0833"/>
<dbReference type="OrthoDB" id="144909at2"/>
<dbReference type="Pfam" id="PF03724">
    <property type="entry name" value="META"/>
    <property type="match status" value="3"/>
</dbReference>